<keyword evidence="1" id="KW-0547">Nucleotide-binding</keyword>
<feature type="non-terminal residue" evidence="4">
    <location>
        <position position="252"/>
    </location>
</feature>
<accession>A0A383AG13</accession>
<dbReference type="InterPro" id="IPR002078">
    <property type="entry name" value="Sigma_54_int"/>
</dbReference>
<dbReference type="PROSITE" id="PS50045">
    <property type="entry name" value="SIGMA54_INTERACT_4"/>
    <property type="match status" value="1"/>
</dbReference>
<dbReference type="SUPFAM" id="SSF52540">
    <property type="entry name" value="P-loop containing nucleoside triphosphate hydrolases"/>
    <property type="match status" value="1"/>
</dbReference>
<dbReference type="Pfam" id="PF00158">
    <property type="entry name" value="Sigma54_activat"/>
    <property type="match status" value="1"/>
</dbReference>
<dbReference type="AlphaFoldDB" id="A0A383AG13"/>
<dbReference type="EMBL" id="UINC01191398">
    <property type="protein sequence ID" value="SVE06028.1"/>
    <property type="molecule type" value="Genomic_DNA"/>
</dbReference>
<dbReference type="InterPro" id="IPR027417">
    <property type="entry name" value="P-loop_NTPase"/>
</dbReference>
<evidence type="ECO:0000256" key="1">
    <source>
        <dbReference type="ARBA" id="ARBA00022741"/>
    </source>
</evidence>
<dbReference type="GO" id="GO:0005524">
    <property type="term" value="F:ATP binding"/>
    <property type="evidence" value="ECO:0007669"/>
    <property type="project" value="UniProtKB-KW"/>
</dbReference>
<evidence type="ECO:0000256" key="2">
    <source>
        <dbReference type="ARBA" id="ARBA00022840"/>
    </source>
</evidence>
<feature type="domain" description="Sigma-54 factor interaction" evidence="3">
    <location>
        <begin position="191"/>
        <end position="252"/>
    </location>
</feature>
<dbReference type="PANTHER" id="PTHR32071">
    <property type="entry name" value="TRANSCRIPTIONAL REGULATORY PROTEIN"/>
    <property type="match status" value="1"/>
</dbReference>
<keyword evidence="2" id="KW-0067">ATP-binding</keyword>
<gene>
    <name evidence="4" type="ORF">METZ01_LOCUS458882</name>
</gene>
<dbReference type="InterPro" id="IPR025662">
    <property type="entry name" value="Sigma_54_int_dom_ATP-bd_1"/>
</dbReference>
<protein>
    <recommendedName>
        <fullName evidence="3">Sigma-54 factor interaction domain-containing protein</fullName>
    </recommendedName>
</protein>
<feature type="non-terminal residue" evidence="4">
    <location>
        <position position="1"/>
    </location>
</feature>
<dbReference type="PANTHER" id="PTHR32071:SF57">
    <property type="entry name" value="C4-DICARBOXYLATE TRANSPORT TRANSCRIPTIONAL REGULATORY PROTEIN DCTD"/>
    <property type="match status" value="1"/>
</dbReference>
<dbReference type="PROSITE" id="PS00675">
    <property type="entry name" value="SIGMA54_INTERACT_1"/>
    <property type="match status" value="1"/>
</dbReference>
<sequence>QLLLYFFRKMKKILCSWVGNSDWLPSEGLGGPGEPGPVARTMEDPVFGQVDELRCLNNYQHRKGSDFKKWIATKTSAEVYCEDVLLKSPTDFRGVYEATDNLIKTIRSENSEEHELIFLCSPGTWIMQNSLLMLALTKYPARLIEASEKGGVVEVDVPFEINVDYLIDRVDRARREVSPGLQVDKPELNDIIHDCRPMRLAIERVRRIAPRNISILIEGQSGTGKKLIGRLLHTLSQRSMRPLETFNCGAIP</sequence>
<name>A0A383AG13_9ZZZZ</name>
<evidence type="ECO:0000259" key="3">
    <source>
        <dbReference type="PROSITE" id="PS50045"/>
    </source>
</evidence>
<evidence type="ECO:0000313" key="4">
    <source>
        <dbReference type="EMBL" id="SVE06028.1"/>
    </source>
</evidence>
<organism evidence="4">
    <name type="scientific">marine metagenome</name>
    <dbReference type="NCBI Taxonomy" id="408172"/>
    <lineage>
        <taxon>unclassified sequences</taxon>
        <taxon>metagenomes</taxon>
        <taxon>ecological metagenomes</taxon>
    </lineage>
</organism>
<proteinExistence type="predicted"/>
<dbReference type="Gene3D" id="3.40.50.300">
    <property type="entry name" value="P-loop containing nucleotide triphosphate hydrolases"/>
    <property type="match status" value="1"/>
</dbReference>
<dbReference type="GO" id="GO:0006355">
    <property type="term" value="P:regulation of DNA-templated transcription"/>
    <property type="evidence" value="ECO:0007669"/>
    <property type="project" value="InterPro"/>
</dbReference>
<reference evidence="4" key="1">
    <citation type="submission" date="2018-05" db="EMBL/GenBank/DDBJ databases">
        <authorList>
            <person name="Lanie J.A."/>
            <person name="Ng W.-L."/>
            <person name="Kazmierczak K.M."/>
            <person name="Andrzejewski T.M."/>
            <person name="Davidsen T.M."/>
            <person name="Wayne K.J."/>
            <person name="Tettelin H."/>
            <person name="Glass J.I."/>
            <person name="Rusch D."/>
            <person name="Podicherti R."/>
            <person name="Tsui H.-C.T."/>
            <person name="Winkler M.E."/>
        </authorList>
    </citation>
    <scope>NUCLEOTIDE SEQUENCE</scope>
</reference>